<dbReference type="GeneID" id="10500211"/>
<feature type="transmembrane region" description="Helical" evidence="1">
    <location>
        <begin position="133"/>
        <end position="158"/>
    </location>
</feature>
<dbReference type="OMA" id="LVFYWIH"/>
<organism evidence="2 3">
    <name type="scientific">Dictyostelium purpureum</name>
    <name type="common">Slime mold</name>
    <dbReference type="NCBI Taxonomy" id="5786"/>
    <lineage>
        <taxon>Eukaryota</taxon>
        <taxon>Amoebozoa</taxon>
        <taxon>Evosea</taxon>
        <taxon>Eumycetozoa</taxon>
        <taxon>Dictyostelia</taxon>
        <taxon>Dictyosteliales</taxon>
        <taxon>Dictyosteliaceae</taxon>
        <taxon>Dictyostelium</taxon>
    </lineage>
</organism>
<evidence type="ECO:0000256" key="1">
    <source>
        <dbReference type="SAM" id="Phobius"/>
    </source>
</evidence>
<dbReference type="Proteomes" id="UP000001064">
    <property type="component" value="Unassembled WGS sequence"/>
</dbReference>
<protein>
    <recommendedName>
        <fullName evidence="4">THH1/TOM1/TOM3 domain-containing protein</fullName>
    </recommendedName>
</protein>
<name>F0ZP76_DICPU</name>
<dbReference type="KEGG" id="dpp:DICPUDRAFT_79989"/>
<keyword evidence="3" id="KW-1185">Reference proteome</keyword>
<feature type="transmembrane region" description="Helical" evidence="1">
    <location>
        <begin position="250"/>
        <end position="268"/>
    </location>
</feature>
<sequence length="382" mass="43749">MPRYYYYYNETTNEMDLSFYYNPLLDSYSKSKILFVFIFLIIVVLSIIAARRAFIVKRKITFFTVLGLINAIGSLLKVTIICVEWIEPSSFLQVGVTSFFFNFNYILIHCTLSALVFYWIHKYHDSIKNKKRSWSSVFVCLVFLSFNSFGVLVCFLISYCESNRIDESQFYTSCMFIVNIVYFLADVSYAGSLFVYGFLIGKNHKKSLGILCCSIALGITFLYNAVELFTTAFVEYLNETQGILFDFTDLINISMIYLCLIGIIHYDTRVRKRVISKKILLGRSCINDTFKNKNDNSKNNFANDNKSELGLNNINDINSNSFGSNSNNISSSNNNNIYYNCNNNIDGSSNSNIISTKNNSNNNNNNNNIKYSNPSIILDSKC</sequence>
<dbReference type="OrthoDB" id="10474242at2759"/>
<keyword evidence="1" id="KW-0472">Membrane</keyword>
<feature type="transmembrane region" description="Helical" evidence="1">
    <location>
        <begin position="98"/>
        <end position="121"/>
    </location>
</feature>
<evidence type="ECO:0000313" key="3">
    <source>
        <dbReference type="Proteomes" id="UP000001064"/>
    </source>
</evidence>
<feature type="transmembrane region" description="Helical" evidence="1">
    <location>
        <begin position="208"/>
        <end position="230"/>
    </location>
</feature>
<evidence type="ECO:0008006" key="4">
    <source>
        <dbReference type="Google" id="ProtNLM"/>
    </source>
</evidence>
<gene>
    <name evidence="2" type="ORF">DICPUDRAFT_79989</name>
</gene>
<dbReference type="VEuPathDB" id="AmoebaDB:DICPUDRAFT_79989"/>
<keyword evidence="1" id="KW-0812">Transmembrane</keyword>
<proteinExistence type="predicted"/>
<dbReference type="RefSeq" id="XP_003289215.1">
    <property type="nucleotide sequence ID" value="XM_003289167.1"/>
</dbReference>
<accession>F0ZP76</accession>
<dbReference type="InParanoid" id="F0ZP76"/>
<dbReference type="FunCoup" id="F0ZP76">
    <property type="interactions" value="398"/>
</dbReference>
<feature type="transmembrane region" description="Helical" evidence="1">
    <location>
        <begin position="62"/>
        <end position="86"/>
    </location>
</feature>
<feature type="transmembrane region" description="Helical" evidence="1">
    <location>
        <begin position="33"/>
        <end position="50"/>
    </location>
</feature>
<feature type="transmembrane region" description="Helical" evidence="1">
    <location>
        <begin position="170"/>
        <end position="196"/>
    </location>
</feature>
<evidence type="ECO:0000313" key="2">
    <source>
        <dbReference type="EMBL" id="EGC34246.1"/>
    </source>
</evidence>
<dbReference type="EMBL" id="GL871105">
    <property type="protein sequence ID" value="EGC34246.1"/>
    <property type="molecule type" value="Genomic_DNA"/>
</dbReference>
<dbReference type="eggNOG" id="ENOG502RD2H">
    <property type="taxonomic scope" value="Eukaryota"/>
</dbReference>
<reference evidence="3" key="1">
    <citation type="journal article" date="2011" name="Genome Biol.">
        <title>Comparative genomics of the social amoebae Dictyostelium discoideum and Dictyostelium purpureum.</title>
        <authorList>
            <consortium name="US DOE Joint Genome Institute (JGI-PGF)"/>
            <person name="Sucgang R."/>
            <person name="Kuo A."/>
            <person name="Tian X."/>
            <person name="Salerno W."/>
            <person name="Parikh A."/>
            <person name="Feasley C.L."/>
            <person name="Dalin E."/>
            <person name="Tu H."/>
            <person name="Huang E."/>
            <person name="Barry K."/>
            <person name="Lindquist E."/>
            <person name="Shapiro H."/>
            <person name="Bruce D."/>
            <person name="Schmutz J."/>
            <person name="Salamov A."/>
            <person name="Fey P."/>
            <person name="Gaudet P."/>
            <person name="Anjard C."/>
            <person name="Babu M.M."/>
            <person name="Basu S."/>
            <person name="Bushmanova Y."/>
            <person name="van der Wel H."/>
            <person name="Katoh-Kurasawa M."/>
            <person name="Dinh C."/>
            <person name="Coutinho P.M."/>
            <person name="Saito T."/>
            <person name="Elias M."/>
            <person name="Schaap P."/>
            <person name="Kay R.R."/>
            <person name="Henrissat B."/>
            <person name="Eichinger L."/>
            <person name="Rivero F."/>
            <person name="Putnam N.H."/>
            <person name="West C.M."/>
            <person name="Loomis W.F."/>
            <person name="Chisholm R.L."/>
            <person name="Shaulsky G."/>
            <person name="Strassmann J.E."/>
            <person name="Queller D.C."/>
            <person name="Kuspa A."/>
            <person name="Grigoriev I.V."/>
        </authorList>
    </citation>
    <scope>NUCLEOTIDE SEQUENCE [LARGE SCALE GENOMIC DNA]</scope>
    <source>
        <strain evidence="3">QSDP1</strain>
    </source>
</reference>
<dbReference type="AlphaFoldDB" id="F0ZP76"/>
<keyword evidence="1" id="KW-1133">Transmembrane helix</keyword>